<evidence type="ECO:0000313" key="2">
    <source>
        <dbReference type="EMBL" id="SAL45987.1"/>
    </source>
</evidence>
<dbReference type="STRING" id="326475.AWB66_02509"/>
<proteinExistence type="predicted"/>
<dbReference type="InterPro" id="IPR051021">
    <property type="entry name" value="Mito_Ser/Thr_phosphatase"/>
</dbReference>
<organism evidence="2 3">
    <name type="scientific">Caballeronia telluris</name>
    <dbReference type="NCBI Taxonomy" id="326475"/>
    <lineage>
        <taxon>Bacteria</taxon>
        <taxon>Pseudomonadati</taxon>
        <taxon>Pseudomonadota</taxon>
        <taxon>Betaproteobacteria</taxon>
        <taxon>Burkholderiales</taxon>
        <taxon>Burkholderiaceae</taxon>
        <taxon>Caballeronia</taxon>
    </lineage>
</organism>
<dbReference type="SMART" id="SM00855">
    <property type="entry name" value="PGAM"/>
    <property type="match status" value="1"/>
</dbReference>
<dbReference type="InterPro" id="IPR029033">
    <property type="entry name" value="His_PPase_superfam"/>
</dbReference>
<dbReference type="Proteomes" id="UP000054717">
    <property type="component" value="Unassembled WGS sequence"/>
</dbReference>
<comment type="caution">
    <text evidence="2">The sequence shown here is derived from an EMBL/GenBank/DDBJ whole genome shotgun (WGS) entry which is preliminary data.</text>
</comment>
<dbReference type="GO" id="GO:0016787">
    <property type="term" value="F:hydrolase activity"/>
    <property type="evidence" value="ECO:0007669"/>
    <property type="project" value="UniProtKB-KW"/>
</dbReference>
<dbReference type="EMBL" id="FCNZ02000008">
    <property type="protein sequence ID" value="SAL45987.1"/>
    <property type="molecule type" value="Genomic_DNA"/>
</dbReference>
<sequence>MNLILWRHAEAEDQAASDLARQLTPRGRKQAQAVAKWLRARLDDDALFLASPATRTIQTAEAFGDRYRVVPSLAPGGSAQAVLDAAGWPDGIAETVVVVGHQPTMGYVASLLLSGEEAEWSVKKAGVWWFQQRSRGGDGQVVLRAVASPDLL</sequence>
<dbReference type="PANTHER" id="PTHR20935">
    <property type="entry name" value="PHOSPHOGLYCERATE MUTASE-RELATED"/>
    <property type="match status" value="1"/>
</dbReference>
<dbReference type="CDD" id="cd07067">
    <property type="entry name" value="HP_PGM_like"/>
    <property type="match status" value="1"/>
</dbReference>
<dbReference type="Pfam" id="PF00300">
    <property type="entry name" value="His_Phos_1"/>
    <property type="match status" value="1"/>
</dbReference>
<accession>A0A158HPJ1</accession>
<gene>
    <name evidence="2" type="ORF">AWB66_02509</name>
</gene>
<dbReference type="RefSeq" id="WP_087630605.1">
    <property type="nucleotide sequence ID" value="NZ_FCNZ02000008.1"/>
</dbReference>
<dbReference type="PANTHER" id="PTHR20935:SF1">
    <property type="entry name" value="SLL1549 PROTEIN"/>
    <property type="match status" value="1"/>
</dbReference>
<dbReference type="AlphaFoldDB" id="A0A158HPJ1"/>
<keyword evidence="1" id="KW-0378">Hydrolase</keyword>
<dbReference type="SUPFAM" id="SSF53254">
    <property type="entry name" value="Phosphoglycerate mutase-like"/>
    <property type="match status" value="1"/>
</dbReference>
<dbReference type="Gene3D" id="3.40.50.1240">
    <property type="entry name" value="Phosphoglycerate mutase-like"/>
    <property type="match status" value="1"/>
</dbReference>
<protein>
    <submittedName>
        <fullName evidence="2">Phosphohistidine phosphatase SixA</fullName>
    </submittedName>
</protein>
<dbReference type="InterPro" id="IPR013078">
    <property type="entry name" value="His_Pase_superF_clade-1"/>
</dbReference>
<reference evidence="2" key="1">
    <citation type="submission" date="2016-01" db="EMBL/GenBank/DDBJ databases">
        <authorList>
            <person name="Peeters Charlotte."/>
        </authorList>
    </citation>
    <scope>NUCLEOTIDE SEQUENCE</scope>
    <source>
        <strain evidence="2">LMG 22936</strain>
    </source>
</reference>
<evidence type="ECO:0000313" key="3">
    <source>
        <dbReference type="Proteomes" id="UP000054717"/>
    </source>
</evidence>
<keyword evidence="3" id="KW-1185">Reference proteome</keyword>
<name>A0A158HPJ1_9BURK</name>
<evidence type="ECO:0000256" key="1">
    <source>
        <dbReference type="ARBA" id="ARBA00022801"/>
    </source>
</evidence>